<protein>
    <submittedName>
        <fullName evidence="3">J domain-containing protein</fullName>
    </submittedName>
</protein>
<evidence type="ECO:0000313" key="3">
    <source>
        <dbReference type="EMBL" id="MWT23193.1"/>
    </source>
</evidence>
<dbReference type="Proteomes" id="UP000462410">
    <property type="component" value="Unassembled WGS sequence"/>
</dbReference>
<dbReference type="InterPro" id="IPR001623">
    <property type="entry name" value="DnaJ_domain"/>
</dbReference>
<gene>
    <name evidence="3" type="ORF">GP965_20105</name>
</gene>
<dbReference type="InterPro" id="IPR036869">
    <property type="entry name" value="J_dom_sf"/>
</dbReference>
<dbReference type="Gene3D" id="1.10.287.110">
    <property type="entry name" value="DnaJ domain"/>
    <property type="match status" value="1"/>
</dbReference>
<evidence type="ECO:0000259" key="2">
    <source>
        <dbReference type="PROSITE" id="PS50076"/>
    </source>
</evidence>
<reference evidence="3 4" key="1">
    <citation type="submission" date="2019-12" db="EMBL/GenBank/DDBJ databases">
        <title>Enteriobacteria Tanzani isolates_8377-8380.</title>
        <authorList>
            <person name="Subbiah M."/>
            <person name="Call D."/>
        </authorList>
    </citation>
    <scope>NUCLEOTIDE SEQUENCE [LARGE SCALE GENOMIC DNA]</scope>
    <source>
        <strain evidence="3 4">8378wH8</strain>
    </source>
</reference>
<dbReference type="EMBL" id="WTRC01000423">
    <property type="protein sequence ID" value="MWT23193.1"/>
    <property type="molecule type" value="Genomic_DNA"/>
</dbReference>
<evidence type="ECO:0000256" key="1">
    <source>
        <dbReference type="ARBA" id="ARBA00023186"/>
    </source>
</evidence>
<keyword evidence="1" id="KW-0143">Chaperone</keyword>
<organism evidence="3 4">
    <name type="scientific">Escherichia coli</name>
    <dbReference type="NCBI Taxonomy" id="562"/>
    <lineage>
        <taxon>Bacteria</taxon>
        <taxon>Pseudomonadati</taxon>
        <taxon>Pseudomonadota</taxon>
        <taxon>Gammaproteobacteria</taxon>
        <taxon>Enterobacterales</taxon>
        <taxon>Enterobacteriaceae</taxon>
        <taxon>Escherichia</taxon>
    </lineage>
</organism>
<feature type="non-terminal residue" evidence="3">
    <location>
        <position position="50"/>
    </location>
</feature>
<proteinExistence type="predicted"/>
<dbReference type="PROSITE" id="PS50076">
    <property type="entry name" value="DNAJ_2"/>
    <property type="match status" value="1"/>
</dbReference>
<evidence type="ECO:0000313" key="4">
    <source>
        <dbReference type="Proteomes" id="UP000462410"/>
    </source>
</evidence>
<feature type="domain" description="J" evidence="2">
    <location>
        <begin position="3"/>
        <end position="50"/>
    </location>
</feature>
<comment type="caution">
    <text evidence="3">The sequence shown here is derived from an EMBL/GenBank/DDBJ whole genome shotgun (WGS) entry which is preliminary data.</text>
</comment>
<dbReference type="SUPFAM" id="SSF46565">
    <property type="entry name" value="Chaperone J-domain"/>
    <property type="match status" value="1"/>
</dbReference>
<dbReference type="AlphaFoldDB" id="A0A8T6A0E3"/>
<accession>A0A8T6A0E3</accession>
<sequence length="50" mass="5908">MKNCWKILDIEETTDVDIIRRAYLALLPSFHPETDPQGFKQLRQAYEEAL</sequence>
<name>A0A8T6A0E3_ECOLX</name>